<dbReference type="Proteomes" id="UP000006443">
    <property type="component" value="Unassembled WGS sequence"/>
</dbReference>
<keyword evidence="2" id="KW-1185">Reference proteome</keyword>
<sequence length="105" mass="12117">MKVEEINTDRDRLFDDQEIIIVSGNADSVHRVKSYIVNGGAYDGLLYHKFYYISGNPVTNYGDDEYRQLSRYINICDEDAEIFFVEPTGVIINVNKAWRLASCVR</sequence>
<reference evidence="1 2" key="1">
    <citation type="submission" date="2009-02" db="EMBL/GenBank/DDBJ databases">
        <title>Sequencing of the draft genome and assembly of Dethiobacter alkaliphilus AHT 1.</title>
        <authorList>
            <consortium name="US DOE Joint Genome Institute (JGI-PGF)"/>
            <person name="Lucas S."/>
            <person name="Copeland A."/>
            <person name="Lapidus A."/>
            <person name="Glavina del Rio T."/>
            <person name="Dalin E."/>
            <person name="Tice H."/>
            <person name="Bruce D."/>
            <person name="Goodwin L."/>
            <person name="Pitluck S."/>
            <person name="Larimer F."/>
            <person name="Land M.L."/>
            <person name="Hauser L."/>
            <person name="Muyzer G."/>
        </authorList>
    </citation>
    <scope>NUCLEOTIDE SEQUENCE [LARGE SCALE GENOMIC DNA]</scope>
    <source>
        <strain evidence="1 2">AHT 1</strain>
    </source>
</reference>
<dbReference type="EMBL" id="ACJM01000010">
    <property type="protein sequence ID" value="EEG77006.1"/>
    <property type="molecule type" value="Genomic_DNA"/>
</dbReference>
<name>C0GHT2_DETAL</name>
<comment type="caution">
    <text evidence="1">The sequence shown here is derived from an EMBL/GenBank/DDBJ whole genome shotgun (WGS) entry which is preliminary data.</text>
</comment>
<evidence type="ECO:0000313" key="2">
    <source>
        <dbReference type="Proteomes" id="UP000006443"/>
    </source>
</evidence>
<evidence type="ECO:0000313" key="1">
    <source>
        <dbReference type="EMBL" id="EEG77006.1"/>
    </source>
</evidence>
<proteinExistence type="predicted"/>
<gene>
    <name evidence="1" type="ORF">DealDRAFT_2041</name>
</gene>
<organism evidence="1 2">
    <name type="scientific">Dethiobacter alkaliphilus AHT 1</name>
    <dbReference type="NCBI Taxonomy" id="555088"/>
    <lineage>
        <taxon>Bacteria</taxon>
        <taxon>Bacillati</taxon>
        <taxon>Bacillota</taxon>
        <taxon>Dethiobacteria</taxon>
        <taxon>Dethiobacterales</taxon>
        <taxon>Dethiobacteraceae</taxon>
        <taxon>Dethiobacter</taxon>
    </lineage>
</organism>
<dbReference type="AlphaFoldDB" id="C0GHT2"/>
<accession>C0GHT2</accession>
<dbReference type="RefSeq" id="WP_008517159.1">
    <property type="nucleotide sequence ID" value="NZ_ACJM01000010.1"/>
</dbReference>
<protein>
    <submittedName>
        <fullName evidence="1">Uncharacterized protein</fullName>
    </submittedName>
</protein>